<accession>A0A835LWB5</accession>
<keyword evidence="3" id="KW-0560">Oxidoreductase</keyword>
<feature type="domain" description="Fe2OG dioxygenase" evidence="5">
    <location>
        <begin position="567"/>
        <end position="668"/>
    </location>
</feature>
<dbReference type="OrthoDB" id="288590at2759"/>
<keyword evidence="2" id="KW-0479">Metal-binding</keyword>
<dbReference type="InterPro" id="IPR005123">
    <property type="entry name" value="Oxoglu/Fe-dep_dioxygenase_dom"/>
</dbReference>
<dbReference type="PROSITE" id="PS51471">
    <property type="entry name" value="FE2OG_OXY"/>
    <property type="match status" value="2"/>
</dbReference>
<proteinExistence type="inferred from homology"/>
<dbReference type="InterPro" id="IPR026992">
    <property type="entry name" value="DIOX_N"/>
</dbReference>
<dbReference type="PANTHER" id="PTHR10209">
    <property type="entry name" value="OXIDOREDUCTASE, 2OG-FE II OXYGENASE FAMILY PROTEIN"/>
    <property type="match status" value="1"/>
</dbReference>
<dbReference type="Gene3D" id="2.60.120.330">
    <property type="entry name" value="B-lactam Antibiotic, Isopenicillin N Synthase, Chain"/>
    <property type="match status" value="2"/>
</dbReference>
<comment type="similarity">
    <text evidence="1">Belongs to the iron/ascorbate-dependent oxidoreductase family.</text>
</comment>
<evidence type="ECO:0000313" key="6">
    <source>
        <dbReference type="EMBL" id="KAF9605619.1"/>
    </source>
</evidence>
<evidence type="ECO:0000256" key="3">
    <source>
        <dbReference type="ARBA" id="ARBA00023002"/>
    </source>
</evidence>
<keyword evidence="4" id="KW-0408">Iron</keyword>
<feature type="domain" description="Fe2OG dioxygenase" evidence="5">
    <location>
        <begin position="237"/>
        <end position="338"/>
    </location>
</feature>
<dbReference type="InterPro" id="IPR027443">
    <property type="entry name" value="IPNS-like_sf"/>
</dbReference>
<dbReference type="EMBL" id="JADFTS010000005">
    <property type="protein sequence ID" value="KAF9605619.1"/>
    <property type="molecule type" value="Genomic_DNA"/>
</dbReference>
<name>A0A835LWB5_9MAGN</name>
<dbReference type="PANTHER" id="PTHR10209:SF429">
    <property type="entry name" value="1-AMINOCYCLOPROPANE-1-CARBOXYLATE OXIDASE HOMOLOG 1-LIKE"/>
    <property type="match status" value="1"/>
</dbReference>
<evidence type="ECO:0000259" key="5">
    <source>
        <dbReference type="PROSITE" id="PS51471"/>
    </source>
</evidence>
<organism evidence="6 7">
    <name type="scientific">Coptis chinensis</name>
    <dbReference type="NCBI Taxonomy" id="261450"/>
    <lineage>
        <taxon>Eukaryota</taxon>
        <taxon>Viridiplantae</taxon>
        <taxon>Streptophyta</taxon>
        <taxon>Embryophyta</taxon>
        <taxon>Tracheophyta</taxon>
        <taxon>Spermatophyta</taxon>
        <taxon>Magnoliopsida</taxon>
        <taxon>Ranunculales</taxon>
        <taxon>Ranunculaceae</taxon>
        <taxon>Coptidoideae</taxon>
        <taxon>Coptis</taxon>
    </lineage>
</organism>
<gene>
    <name evidence="6" type="ORF">IFM89_017962</name>
</gene>
<evidence type="ECO:0000256" key="2">
    <source>
        <dbReference type="ARBA" id="ARBA00022723"/>
    </source>
</evidence>
<reference evidence="6 7" key="1">
    <citation type="submission" date="2020-10" db="EMBL/GenBank/DDBJ databases">
        <title>The Coptis chinensis genome and diversification of protoberbering-type alkaloids.</title>
        <authorList>
            <person name="Wang B."/>
            <person name="Shu S."/>
            <person name="Song C."/>
            <person name="Liu Y."/>
        </authorList>
    </citation>
    <scope>NUCLEOTIDE SEQUENCE [LARGE SCALE GENOMIC DNA]</scope>
    <source>
        <strain evidence="6">HL-2020</strain>
        <tissue evidence="6">Leaf</tissue>
    </source>
</reference>
<evidence type="ECO:0000256" key="4">
    <source>
        <dbReference type="ARBA" id="ARBA00023004"/>
    </source>
</evidence>
<comment type="caution">
    <text evidence="6">The sequence shown here is derived from an EMBL/GenBank/DDBJ whole genome shotgun (WGS) entry which is preliminary data.</text>
</comment>
<keyword evidence="7" id="KW-1185">Reference proteome</keyword>
<dbReference type="Pfam" id="PF14226">
    <property type="entry name" value="DIOX_N"/>
    <property type="match status" value="2"/>
</dbReference>
<dbReference type="GO" id="GO:0051213">
    <property type="term" value="F:dioxygenase activity"/>
    <property type="evidence" value="ECO:0007669"/>
    <property type="project" value="UniProtKB-ARBA"/>
</dbReference>
<protein>
    <recommendedName>
        <fullName evidence="5">Fe2OG dioxygenase domain-containing protein</fullName>
    </recommendedName>
</protein>
<evidence type="ECO:0000313" key="7">
    <source>
        <dbReference type="Proteomes" id="UP000631114"/>
    </source>
</evidence>
<dbReference type="InterPro" id="IPR044861">
    <property type="entry name" value="IPNS-like_FE2OG_OXY"/>
</dbReference>
<evidence type="ECO:0000256" key="1">
    <source>
        <dbReference type="ARBA" id="ARBA00008056"/>
    </source>
</evidence>
<dbReference type="Pfam" id="PF03171">
    <property type="entry name" value="2OG-FeII_Oxy"/>
    <property type="match status" value="2"/>
</dbReference>
<dbReference type="Proteomes" id="UP000631114">
    <property type="component" value="Unassembled WGS sequence"/>
</dbReference>
<dbReference type="GO" id="GO:0046872">
    <property type="term" value="F:metal ion binding"/>
    <property type="evidence" value="ECO:0007669"/>
    <property type="project" value="UniProtKB-KW"/>
</dbReference>
<dbReference type="SUPFAM" id="SSF51197">
    <property type="entry name" value="Clavaminate synthase-like"/>
    <property type="match status" value="2"/>
</dbReference>
<sequence length="691" mass="77384">MVIYAGHLSKKSQQKEKMAISSDPLLSSPILEPVYNRVEDLKAFDDTKTGVKGLVDSGILKVPKIFIRPPNELDYKSDSNLSQFQIPIIDLKGIEGGKKMRQEIVDGILSASEKSGFFLVVNHGLPTSVMEEMIQGVFRFNEQNDEVKKELYSRDRKKRVRFFSNFDLYTSKAANWRDTLYISMLTPDPLDPDELPIVCRPTTIAYANHVTKLGDTLFELLSEGLGLEANFLKQEKCTESCNIAFHYYPVCPEPELTIGTARHRDVGFLTILLQDSIGGLQVLHQDQWVDVSPIAGSLVVNIGDLLRIISNDKLKSVEHRVLANRTGPRVSVACFLGQRLDSTKPCGPIKDLISDETPRIYRDILMKEYVDHFYSQGLDGKSGLVDSGILKVPKIFIRPSNELDRKSDSDLTHFQILIIDLQGIKDDKGMQQEIVKEILSASEKWGFFLVMNHGVPSSVMEGMIKAVAKFHNLNNEVKKEWYSRDTKVRVRFYSNFDLYTSKAASWRDTLTFLMSTPEPINPEEMPTICRDTSIEYTKHVTDLGDALLELLSAGLGLEANFLKQMECAEACSLICNYYPACPEPELTIGAARHTDPIVLSILLQDNIGGHQVLHQGQWADIHPIPGALVVNIGDLLQIVSNDKLKSVEHRALSNHIGPRASVACFLSFHFDVATRPCGPIKDLISDENPPV</sequence>
<dbReference type="FunFam" id="2.60.120.330:FF:000005">
    <property type="entry name" value="1-aminocyclopropane-1-carboxylate oxidase homolog 1"/>
    <property type="match status" value="2"/>
</dbReference>
<dbReference type="AlphaFoldDB" id="A0A835LWB5"/>